<name>A7RHU4_NEMVE</name>
<dbReference type="Pfam" id="PF04841">
    <property type="entry name" value="Vps16_N"/>
    <property type="match status" value="1"/>
</dbReference>
<dbReference type="GO" id="GO:0003779">
    <property type="term" value="F:actin binding"/>
    <property type="evidence" value="ECO:0000318"/>
    <property type="project" value="GO_Central"/>
</dbReference>
<evidence type="ECO:0000256" key="2">
    <source>
        <dbReference type="ARBA" id="ARBA00017947"/>
    </source>
</evidence>
<dbReference type="AlphaFoldDB" id="A7RHU4"/>
<dbReference type="SUPFAM" id="SSF50978">
    <property type="entry name" value="WD40 repeat-like"/>
    <property type="match status" value="1"/>
</dbReference>
<dbReference type="EMBL" id="DS469511">
    <property type="protein sequence ID" value="EDO49038.1"/>
    <property type="molecule type" value="Genomic_DNA"/>
</dbReference>
<keyword evidence="4" id="KW-0472">Membrane</keyword>
<keyword evidence="4" id="KW-0967">Endosome</keyword>
<comment type="function">
    <text evidence="4">Plays a role in vesicle-mediated protein trafficking to lysosomal compartments including the endocytic membrane transport and autophagic pathways. Believed to act as a core component of the putative HOPS and CORVET endosomal tethering complexes.</text>
</comment>
<keyword evidence="4" id="KW-0458">Lysosome</keyword>
<dbReference type="InterPro" id="IPR038132">
    <property type="entry name" value="Vps16_C_sf"/>
</dbReference>
<dbReference type="PANTHER" id="PTHR12811:SF0">
    <property type="entry name" value="VACUOLAR PROTEIN SORTING-ASSOCIATED PROTEIN 16 HOMOLOG"/>
    <property type="match status" value="1"/>
</dbReference>
<dbReference type="FunFam" id="1.10.150.780:FF:000001">
    <property type="entry name" value="Vacuolar protein sorting-associated protein 16 homolog"/>
    <property type="match status" value="1"/>
</dbReference>
<dbReference type="PANTHER" id="PTHR12811">
    <property type="entry name" value="VACUOLAR PROTEIN SORTING VPS16"/>
    <property type="match status" value="1"/>
</dbReference>
<keyword evidence="4" id="KW-0813">Transport</keyword>
<dbReference type="GO" id="GO:0030897">
    <property type="term" value="C:HOPS complex"/>
    <property type="evidence" value="ECO:0000318"/>
    <property type="project" value="GO_Central"/>
</dbReference>
<dbReference type="OMA" id="WCGDDCL"/>
<feature type="domain" description="Vps16 C-terminal" evidence="5">
    <location>
        <begin position="495"/>
        <end position="769"/>
    </location>
</feature>
<dbReference type="GO" id="GO:0042144">
    <property type="term" value="P:vacuole fusion, non-autophagic"/>
    <property type="evidence" value="ECO:0000318"/>
    <property type="project" value="GO_Central"/>
</dbReference>
<comment type="subunit">
    <text evidence="3">Core component of at least two putative endosomal tethering complexes, the homotypic fusion and vacuole protein sorting (HOPS) complex and the class C core vacuole/endosome tethering (CORVET) complex. Their common core is composed of the class C Vps proteins VPS11, VPS16, VPS18 and VPS33A, which in HOPS further associates with VPS39 and VPS41 and in CORVET with VPS8 and TGFBRAP1. Interacts with RAB5C. Interacts with STX17, MON1B. Associates with adapter protein complex 3 (AP-3) and clathrin:AP-3 complexes.</text>
</comment>
<dbReference type="PhylomeDB" id="A7RHU4"/>
<evidence type="ECO:0000313" key="7">
    <source>
        <dbReference type="EMBL" id="EDO49038.1"/>
    </source>
</evidence>
<evidence type="ECO:0000256" key="1">
    <source>
        <dbReference type="ARBA" id="ARBA00009250"/>
    </source>
</evidence>
<gene>
    <name evidence="7" type="ORF">NEMVEDRAFT_v1g228040</name>
</gene>
<dbReference type="GO" id="GO:0016197">
    <property type="term" value="P:endosomal transport"/>
    <property type="evidence" value="ECO:0000318"/>
    <property type="project" value="GO_Central"/>
</dbReference>
<evidence type="ECO:0000259" key="5">
    <source>
        <dbReference type="Pfam" id="PF04840"/>
    </source>
</evidence>
<dbReference type="Gene3D" id="1.10.150.780">
    <property type="entry name" value="Vps16, C-terminal region"/>
    <property type="match status" value="1"/>
</dbReference>
<organism evidence="7 8">
    <name type="scientific">Nematostella vectensis</name>
    <name type="common">Starlet sea anemone</name>
    <dbReference type="NCBI Taxonomy" id="45351"/>
    <lineage>
        <taxon>Eukaryota</taxon>
        <taxon>Metazoa</taxon>
        <taxon>Cnidaria</taxon>
        <taxon>Anthozoa</taxon>
        <taxon>Hexacorallia</taxon>
        <taxon>Actiniaria</taxon>
        <taxon>Edwardsiidae</taxon>
        <taxon>Nematostella</taxon>
    </lineage>
</organism>
<evidence type="ECO:0000256" key="3">
    <source>
        <dbReference type="ARBA" id="ARBA00061859"/>
    </source>
</evidence>
<evidence type="ECO:0000313" key="8">
    <source>
        <dbReference type="Proteomes" id="UP000001593"/>
    </source>
</evidence>
<dbReference type="InterPro" id="IPR006925">
    <property type="entry name" value="Vps16_C"/>
</dbReference>
<dbReference type="Pfam" id="PF04840">
    <property type="entry name" value="Vps16_C"/>
    <property type="match status" value="1"/>
</dbReference>
<dbReference type="InterPro" id="IPR016534">
    <property type="entry name" value="VPS16"/>
</dbReference>
<dbReference type="GO" id="GO:0005765">
    <property type="term" value="C:lysosomal membrane"/>
    <property type="evidence" value="ECO:0007669"/>
    <property type="project" value="UniProtKB-SubCell"/>
</dbReference>
<dbReference type="GO" id="GO:0006886">
    <property type="term" value="P:intracellular protein transport"/>
    <property type="evidence" value="ECO:0007669"/>
    <property type="project" value="InterPro"/>
</dbReference>
<dbReference type="GO" id="GO:0005768">
    <property type="term" value="C:endosome"/>
    <property type="evidence" value="ECO:0000318"/>
    <property type="project" value="GO_Central"/>
</dbReference>
<reference evidence="7 8" key="1">
    <citation type="journal article" date="2007" name="Science">
        <title>Sea anemone genome reveals ancestral eumetazoan gene repertoire and genomic organization.</title>
        <authorList>
            <person name="Putnam N.H."/>
            <person name="Srivastava M."/>
            <person name="Hellsten U."/>
            <person name="Dirks B."/>
            <person name="Chapman J."/>
            <person name="Salamov A."/>
            <person name="Terry A."/>
            <person name="Shapiro H."/>
            <person name="Lindquist E."/>
            <person name="Kapitonov V.V."/>
            <person name="Jurka J."/>
            <person name="Genikhovich G."/>
            <person name="Grigoriev I.V."/>
            <person name="Lucas S.M."/>
            <person name="Steele R.E."/>
            <person name="Finnerty J.R."/>
            <person name="Technau U."/>
            <person name="Martindale M.Q."/>
            <person name="Rokhsar D.S."/>
        </authorList>
    </citation>
    <scope>NUCLEOTIDE SEQUENCE [LARGE SCALE GENOMIC DNA]</scope>
    <source>
        <strain evidence="8">CH2 X CH6</strain>
    </source>
</reference>
<keyword evidence="4" id="KW-0653">Protein transport</keyword>
<dbReference type="InParanoid" id="A7RHU4"/>
<evidence type="ECO:0000256" key="4">
    <source>
        <dbReference type="PIRNR" id="PIRNR007949"/>
    </source>
</evidence>
<dbReference type="GO" id="GO:0031902">
    <property type="term" value="C:late endosome membrane"/>
    <property type="evidence" value="ECO:0007669"/>
    <property type="project" value="UniProtKB-SubCell"/>
</dbReference>
<accession>A7RHU4</accession>
<protein>
    <recommendedName>
        <fullName evidence="2 4">Vacuolar protein sorting-associated protein 16 homolog</fullName>
    </recommendedName>
</protein>
<evidence type="ECO:0000259" key="6">
    <source>
        <dbReference type="Pfam" id="PF04841"/>
    </source>
</evidence>
<dbReference type="InterPro" id="IPR006926">
    <property type="entry name" value="Vps16_N"/>
</dbReference>
<proteinExistence type="inferred from homology"/>
<comment type="similarity">
    <text evidence="1 4">Belongs to the VPS16 family.</text>
</comment>
<dbReference type="PIRSF" id="PIRSF007949">
    <property type="entry name" value="VPS16"/>
    <property type="match status" value="1"/>
</dbReference>
<comment type="subcellular location">
    <subcellularLocation>
        <location evidence="4">Late endosome membrane</location>
        <topology evidence="4">Peripheral membrane protein</topology>
        <orientation evidence="4">Cytoplasmic side</orientation>
    </subcellularLocation>
    <subcellularLocation>
        <location evidence="4">Lysosome membrane</location>
        <topology evidence="4">Peripheral membrane protein</topology>
        <orientation evidence="4">Cytoplasmic side</orientation>
    </subcellularLocation>
    <text evidence="4">Cytoplasmic, peripheral membrane protein associated with late endosomes/lysosomes.</text>
</comment>
<dbReference type="STRING" id="45351.A7RHU4"/>
<dbReference type="GO" id="GO:0033263">
    <property type="term" value="C:CORVET complex"/>
    <property type="evidence" value="ECO:0007669"/>
    <property type="project" value="UniProtKB-UniRule"/>
</dbReference>
<dbReference type="HOGENOM" id="CLU_008909_0_0_1"/>
<sequence>MAHVTADWTPLGDVFYRKQELYSMTWNLNDVDLSKFGKAASPFGGPIALVRETTQIQVKPLIYIFSSAGKELSKISFDGGRLIHIAWTASEELMCIAVDGSVSLYDIHGTFFRTFTMGHEAQMSQVIECRVFRSSAGTGLAILTGSYHFIVTTNIDDVRCKQFADPPGLNAPPSSWLVLPQDRRADLLVAIDNQLFLINKLDVQQMSVTFSEPVNSITEMALSFNGAYLALFTDSGLLWIGSADLQKVYCEFNAQCTSRPKQLSWCGTGAVVCYWSDYLDVIGPTKDVYLVEEPDGVRIIGGDNHEFLQKVPVAVENVFKIGSMEPGAMLFDAAKEFERKSARADEYVRMIKDRLPDAVEQCIQAAAAEYEPAIQRNLLRAASLGNSFLDHKQPRVFVQTCQTLRVLNAVRDFNVGIPLTYAQLELLTLRVLIDRLVLRRHYCLAIRICDYLKIPKAEGTSRILGHWACFKVQQQDSDEEIAHAINAKLCNSTGISYTEIASKALEKGKPELATKLLDYEPKAADQVPLLMKMNKDKVALEKAVQSGDTDLVYMVIMKLKKDLKLGEFLLELSKCPVALNLYMKFCKENNPNDLESIYLMQSQFMDLANMSVRKSINKELDVESKMDCLSDAKMNYTKAGNVIYTKITEEQMKLLDDQSRLEKEQHQEFKNTSLSDTIEKCIELGHLKDAEKLRKDFKVPDVHYHWIKVKALAGSRNWTELEKFSKSRKSPIGYEPFVDFCLQQNHRIEAEKYIAKVQPENKAKYYLKIG</sequence>
<feature type="domain" description="Vps16 N-terminal" evidence="6">
    <location>
        <begin position="5"/>
        <end position="398"/>
    </location>
</feature>
<dbReference type="InterPro" id="IPR036322">
    <property type="entry name" value="WD40_repeat_dom_sf"/>
</dbReference>
<dbReference type="Proteomes" id="UP000001593">
    <property type="component" value="Unassembled WGS sequence"/>
</dbReference>
<dbReference type="eggNOG" id="KOG2280">
    <property type="taxonomic scope" value="Eukaryota"/>
</dbReference>
<keyword evidence="8" id="KW-1185">Reference proteome</keyword>